<gene>
    <name evidence="7" type="primary">LOC100803675</name>
    <name evidence="6" type="ORF">GLYMA_06G312100</name>
</gene>
<keyword evidence="4" id="KW-0812">Transmembrane</keyword>
<comment type="similarity">
    <text evidence="1">Belongs to the TRAFAC class TrmE-Era-EngA-EngB-Septin-like GTPase superfamily. AIG1/Toc34/Toc159-like paraseptin GTPase family. IAN subfamily.</text>
</comment>
<keyword evidence="2" id="KW-0547">Nucleotide-binding</keyword>
<dbReference type="CDD" id="cd01852">
    <property type="entry name" value="AIG1"/>
    <property type="match status" value="1"/>
</dbReference>
<organism evidence="7">
    <name type="scientific">Glycine max</name>
    <name type="common">Soybean</name>
    <name type="synonym">Glycine hispida</name>
    <dbReference type="NCBI Taxonomy" id="3847"/>
    <lineage>
        <taxon>Eukaryota</taxon>
        <taxon>Viridiplantae</taxon>
        <taxon>Streptophyta</taxon>
        <taxon>Embryophyta</taxon>
        <taxon>Tracheophyta</taxon>
        <taxon>Spermatophyta</taxon>
        <taxon>Magnoliopsida</taxon>
        <taxon>eudicotyledons</taxon>
        <taxon>Gunneridae</taxon>
        <taxon>Pentapetalae</taxon>
        <taxon>rosids</taxon>
        <taxon>fabids</taxon>
        <taxon>Fabales</taxon>
        <taxon>Fabaceae</taxon>
        <taxon>Papilionoideae</taxon>
        <taxon>50 kb inversion clade</taxon>
        <taxon>NPAAA clade</taxon>
        <taxon>indigoferoid/millettioid clade</taxon>
        <taxon>Phaseoleae</taxon>
        <taxon>Glycine</taxon>
        <taxon>Glycine subgen. Soja</taxon>
    </lineage>
</organism>
<evidence type="ECO:0000259" key="5">
    <source>
        <dbReference type="PROSITE" id="PS51720"/>
    </source>
</evidence>
<dbReference type="AlphaFoldDB" id="K7KYF6"/>
<dbReference type="PROSITE" id="PS51720">
    <property type="entry name" value="G_AIG1"/>
    <property type="match status" value="1"/>
</dbReference>
<dbReference type="Gramene" id="KRH56233">
    <property type="protein sequence ID" value="KRH56233"/>
    <property type="gene ID" value="GLYMA_06G312100"/>
</dbReference>
<name>K7KYF6_SOYBN</name>
<feature type="domain" description="AIG1-type G" evidence="5">
    <location>
        <begin position="51"/>
        <end position="256"/>
    </location>
</feature>
<evidence type="ECO:0000256" key="1">
    <source>
        <dbReference type="ARBA" id="ARBA00008535"/>
    </source>
</evidence>
<dbReference type="STRING" id="3847.K7KYF6"/>
<dbReference type="PANTHER" id="PTHR10903">
    <property type="entry name" value="GTPASE, IMAP FAMILY MEMBER-RELATED"/>
    <property type="match status" value="1"/>
</dbReference>
<dbReference type="SUPFAM" id="SSF52540">
    <property type="entry name" value="P-loop containing nucleoside triphosphate hydrolases"/>
    <property type="match status" value="1"/>
</dbReference>
<keyword evidence="8" id="KW-1185">Reference proteome</keyword>
<dbReference type="Gene3D" id="3.40.50.300">
    <property type="entry name" value="P-loop containing nucleotide triphosphate hydrolases"/>
    <property type="match status" value="1"/>
</dbReference>
<dbReference type="EMBL" id="CM000839">
    <property type="protein sequence ID" value="KRH56233.1"/>
    <property type="molecule type" value="Genomic_DNA"/>
</dbReference>
<dbReference type="InterPro" id="IPR045058">
    <property type="entry name" value="GIMA/IAN/Toc"/>
</dbReference>
<sequence>MFISCNYIICSYIYVCVCLIYSIAKFLFMIYFPCSCNLNLLLSMAKTSSSNEVRTLVLVGRTGNGKSAVGNSVLGRRAFKSKSSSSGVTRVCELQRTIIKDGPIVNVIDTPGLFDGTHSAGKEIVKCIDMAKDGIHAILMVFSVKTRFSEEEQATFLALQALFGHKIVDYMIVVFTGGDELEENEETLDDYLGHECPQPLKDIMILCGNRKLLFDNKTKDKEKQLGQVQQLLTLVDMVISQNGGLPFTNELFIELKEKATMRDNQQKALDSLKGYSKEEMFEIKMQMQQKYDDELKRMINMVESKLKEETANLLKKLEEERVARLKAEENYRSFQNASNDEIRRLKEDLEKANRRRDPGLPFPFNLLIPFRGRRPIPPPCPIL</sequence>
<keyword evidence="4" id="KW-0472">Membrane</keyword>
<accession>K7KYF6</accession>
<evidence type="ECO:0000313" key="7">
    <source>
        <dbReference type="EnsemblPlants" id="KRH56233"/>
    </source>
</evidence>
<keyword evidence="3" id="KW-0342">GTP-binding</keyword>
<dbReference type="SMR" id="K7KYF6"/>
<dbReference type="Proteomes" id="UP000008827">
    <property type="component" value="Chromosome 6"/>
</dbReference>
<evidence type="ECO:0000256" key="4">
    <source>
        <dbReference type="SAM" id="Phobius"/>
    </source>
</evidence>
<reference evidence="6 7" key="1">
    <citation type="journal article" date="2010" name="Nature">
        <title>Genome sequence of the palaeopolyploid soybean.</title>
        <authorList>
            <person name="Schmutz J."/>
            <person name="Cannon S.B."/>
            <person name="Schlueter J."/>
            <person name="Ma J."/>
            <person name="Mitros T."/>
            <person name="Nelson W."/>
            <person name="Hyten D.L."/>
            <person name="Song Q."/>
            <person name="Thelen J.J."/>
            <person name="Cheng J."/>
            <person name="Xu D."/>
            <person name="Hellsten U."/>
            <person name="May G.D."/>
            <person name="Yu Y."/>
            <person name="Sakurai T."/>
            <person name="Umezawa T."/>
            <person name="Bhattacharyya M.K."/>
            <person name="Sandhu D."/>
            <person name="Valliyodan B."/>
            <person name="Lindquist E."/>
            <person name="Peto M."/>
            <person name="Grant D."/>
            <person name="Shu S."/>
            <person name="Goodstein D."/>
            <person name="Barry K."/>
            <person name="Futrell-Griggs M."/>
            <person name="Abernathy B."/>
            <person name="Du J."/>
            <person name="Tian Z."/>
            <person name="Zhu L."/>
            <person name="Gill N."/>
            <person name="Joshi T."/>
            <person name="Libault M."/>
            <person name="Sethuraman A."/>
            <person name="Zhang X.-C."/>
            <person name="Shinozaki K."/>
            <person name="Nguyen H.T."/>
            <person name="Wing R.A."/>
            <person name="Cregan P."/>
            <person name="Specht J."/>
            <person name="Grimwood J."/>
            <person name="Rokhsar D."/>
            <person name="Stacey G."/>
            <person name="Shoemaker R.C."/>
            <person name="Jackson S.A."/>
        </authorList>
    </citation>
    <scope>NUCLEOTIDE SEQUENCE [LARGE SCALE GENOMIC DNA]</scope>
    <source>
        <strain evidence="7">cv. Williams 82</strain>
        <tissue evidence="6">Callus</tissue>
    </source>
</reference>
<dbReference type="PANTHER" id="PTHR10903:SF187">
    <property type="entry name" value="P-LOOP NUCLEOSIDE TRIPHOSPHATE HYDROLASE SUPERFAMILY PROTEIN"/>
    <property type="match status" value="1"/>
</dbReference>
<reference evidence="6" key="3">
    <citation type="submission" date="2018-07" db="EMBL/GenBank/DDBJ databases">
        <title>WGS assembly of Glycine max.</title>
        <authorList>
            <person name="Schmutz J."/>
            <person name="Cannon S."/>
            <person name="Schlueter J."/>
            <person name="Ma J."/>
            <person name="Mitros T."/>
            <person name="Nelson W."/>
            <person name="Hyten D."/>
            <person name="Song Q."/>
            <person name="Thelen J."/>
            <person name="Cheng J."/>
            <person name="Xu D."/>
            <person name="Hellsten U."/>
            <person name="May G."/>
            <person name="Yu Y."/>
            <person name="Sakurai T."/>
            <person name="Umezawa T."/>
            <person name="Bhattacharyya M."/>
            <person name="Sandhu D."/>
            <person name="Valliyodan B."/>
            <person name="Lindquist E."/>
            <person name="Peto M."/>
            <person name="Grant D."/>
            <person name="Shu S."/>
            <person name="Goodstein D."/>
            <person name="Barry K."/>
            <person name="Futrell-Griggs M."/>
            <person name="Abernathy B."/>
            <person name="Du J."/>
            <person name="Tian Z."/>
            <person name="Zhu L."/>
            <person name="Gill N."/>
            <person name="Joshi T."/>
            <person name="Libault M."/>
            <person name="Sethuraman A."/>
            <person name="Zhang X."/>
            <person name="Shinozaki K."/>
            <person name="Nguyen H."/>
            <person name="Wing R."/>
            <person name="Cregan P."/>
            <person name="Specht J."/>
            <person name="Grimwood J."/>
            <person name="Rokhsar D."/>
            <person name="Stacey G."/>
            <person name="Shoemaker R."/>
            <person name="Jackson S."/>
        </authorList>
    </citation>
    <scope>NUCLEOTIDE SEQUENCE</scope>
    <source>
        <tissue evidence="6">Callus</tissue>
    </source>
</reference>
<dbReference type="EnsemblPlants" id="KRH56233">
    <property type="protein sequence ID" value="KRH56233"/>
    <property type="gene ID" value="GLYMA_06G312100"/>
</dbReference>
<dbReference type="InterPro" id="IPR027417">
    <property type="entry name" value="P-loop_NTPase"/>
</dbReference>
<protein>
    <recommendedName>
        <fullName evidence="5">AIG1-type G domain-containing protein</fullName>
    </recommendedName>
</protein>
<dbReference type="ExpressionAtlas" id="K7KYF6">
    <property type="expression patterns" value="baseline"/>
</dbReference>
<evidence type="ECO:0000313" key="8">
    <source>
        <dbReference type="Proteomes" id="UP000008827"/>
    </source>
</evidence>
<dbReference type="Pfam" id="PF04548">
    <property type="entry name" value="AIG1"/>
    <property type="match status" value="1"/>
</dbReference>
<proteinExistence type="inferred from homology"/>
<dbReference type="eggNOG" id="ENOG502R7PE">
    <property type="taxonomic scope" value="Eukaryota"/>
</dbReference>
<reference evidence="7" key="2">
    <citation type="submission" date="2018-02" db="UniProtKB">
        <authorList>
            <consortium name="EnsemblPlants"/>
        </authorList>
    </citation>
    <scope>IDENTIFICATION</scope>
    <source>
        <strain evidence="7">Williams 82</strain>
    </source>
</reference>
<dbReference type="InterPro" id="IPR006703">
    <property type="entry name" value="G_AIG1"/>
</dbReference>
<feature type="transmembrane region" description="Helical" evidence="4">
    <location>
        <begin position="12"/>
        <end position="32"/>
    </location>
</feature>
<dbReference type="GO" id="GO:0003924">
    <property type="term" value="F:GTPase activity"/>
    <property type="evidence" value="ECO:0000318"/>
    <property type="project" value="GO_Central"/>
</dbReference>
<evidence type="ECO:0000256" key="2">
    <source>
        <dbReference type="ARBA" id="ARBA00022741"/>
    </source>
</evidence>
<keyword evidence="4" id="KW-1133">Transmembrane helix</keyword>
<evidence type="ECO:0000313" key="6">
    <source>
        <dbReference type="EMBL" id="KRH56233.1"/>
    </source>
</evidence>
<dbReference type="GO" id="GO:0005525">
    <property type="term" value="F:GTP binding"/>
    <property type="evidence" value="ECO:0007669"/>
    <property type="project" value="UniProtKB-KW"/>
</dbReference>
<dbReference type="PaxDb" id="3847-GLYMA06G46920.2"/>
<dbReference type="FunFam" id="3.40.50.300:FF:000840">
    <property type="entry name" value="Immune-associated nucleotide-binding protein 9"/>
    <property type="match status" value="1"/>
</dbReference>
<evidence type="ECO:0000256" key="3">
    <source>
        <dbReference type="ARBA" id="ARBA00023134"/>
    </source>
</evidence>